<proteinExistence type="predicted"/>
<keyword evidence="1" id="KW-0732">Signal</keyword>
<accession>A0A846RYY4</accession>
<comment type="caution">
    <text evidence="2">The sequence shown here is derived from an EMBL/GenBank/DDBJ whole genome shotgun (WGS) entry which is preliminary data.</text>
</comment>
<feature type="signal peptide" evidence="1">
    <location>
        <begin position="1"/>
        <end position="23"/>
    </location>
</feature>
<dbReference type="EMBL" id="JAATJL010000001">
    <property type="protein sequence ID" value="NJC23411.1"/>
    <property type="molecule type" value="Genomic_DNA"/>
</dbReference>
<evidence type="ECO:0008006" key="4">
    <source>
        <dbReference type="Google" id="ProtNLM"/>
    </source>
</evidence>
<dbReference type="RefSeq" id="WP_167994579.1">
    <property type="nucleotide sequence ID" value="NZ_JAATJL010000001.1"/>
</dbReference>
<gene>
    <name evidence="2" type="ORF">BJ994_002487</name>
</gene>
<dbReference type="AlphaFoldDB" id="A0A846RYY4"/>
<dbReference type="PROSITE" id="PS51257">
    <property type="entry name" value="PROKAR_LIPOPROTEIN"/>
    <property type="match status" value="1"/>
</dbReference>
<keyword evidence="3" id="KW-1185">Reference proteome</keyword>
<reference evidence="2 3" key="1">
    <citation type="submission" date="2020-03" db="EMBL/GenBank/DDBJ databases">
        <title>Sequencing the genomes of 1000 actinobacteria strains.</title>
        <authorList>
            <person name="Klenk H.-P."/>
        </authorList>
    </citation>
    <scope>NUCLEOTIDE SEQUENCE [LARGE SCALE GENOMIC DNA]</scope>
    <source>
        <strain evidence="2 3">DSM 16403</strain>
    </source>
</reference>
<protein>
    <recommendedName>
        <fullName evidence="4">Lipoprotein</fullName>
    </recommendedName>
</protein>
<evidence type="ECO:0000313" key="3">
    <source>
        <dbReference type="Proteomes" id="UP000547458"/>
    </source>
</evidence>
<sequence>MGKLLRCTVAAFVGLGAVAGVSACTSSEPDPVPVDLDATDLISWTDSVLGERDGMSLSSRHEGPGQSGGSFYDAAAGWYAVEMVCVGGNGMTLHIEADGEPVGNGSTDCNSFSVTAYIELLEPANRVDLEVTNSGEQMLWAVQLTPGPPPSVPPEASG</sequence>
<evidence type="ECO:0000313" key="2">
    <source>
        <dbReference type="EMBL" id="NJC23411.1"/>
    </source>
</evidence>
<dbReference type="Proteomes" id="UP000547458">
    <property type="component" value="Unassembled WGS sequence"/>
</dbReference>
<name>A0A846RYY4_9MICC</name>
<feature type="chain" id="PRO_5032961486" description="Lipoprotein" evidence="1">
    <location>
        <begin position="24"/>
        <end position="158"/>
    </location>
</feature>
<evidence type="ECO:0000256" key="1">
    <source>
        <dbReference type="SAM" id="SignalP"/>
    </source>
</evidence>
<organism evidence="2 3">
    <name type="scientific">Arthrobacter pigmenti</name>
    <dbReference type="NCBI Taxonomy" id="271432"/>
    <lineage>
        <taxon>Bacteria</taxon>
        <taxon>Bacillati</taxon>
        <taxon>Actinomycetota</taxon>
        <taxon>Actinomycetes</taxon>
        <taxon>Micrococcales</taxon>
        <taxon>Micrococcaceae</taxon>
        <taxon>Arthrobacter</taxon>
    </lineage>
</organism>